<gene>
    <name evidence="4" type="ORF">NEMBOFW57_001820</name>
</gene>
<reference evidence="4" key="1">
    <citation type="submission" date="2023-02" db="EMBL/GenBank/DDBJ databases">
        <authorList>
            <person name="Palmer J.M."/>
        </authorList>
    </citation>
    <scope>NUCLEOTIDE SEQUENCE</scope>
    <source>
        <strain evidence="4">FW57</strain>
    </source>
</reference>
<keyword evidence="2" id="KW-1133">Transmembrane helix</keyword>
<comment type="caution">
    <text evidence="4">The sequence shown here is derived from an EMBL/GenBank/DDBJ whole genome shotgun (WGS) entry which is preliminary data.</text>
</comment>
<protein>
    <recommendedName>
        <fullName evidence="3">Rhodopsin domain-containing protein</fullName>
    </recommendedName>
</protein>
<keyword evidence="2" id="KW-0472">Membrane</keyword>
<dbReference type="EMBL" id="JAHCVI010000001">
    <property type="protein sequence ID" value="KAG7291799.1"/>
    <property type="molecule type" value="Genomic_DNA"/>
</dbReference>
<proteinExistence type="predicted"/>
<dbReference type="AlphaFoldDB" id="A0AAD4HY66"/>
<feature type="region of interest" description="Disordered" evidence="1">
    <location>
        <begin position="135"/>
        <end position="162"/>
    </location>
</feature>
<keyword evidence="2" id="KW-0812">Transmembrane</keyword>
<evidence type="ECO:0000256" key="1">
    <source>
        <dbReference type="SAM" id="MobiDB-lite"/>
    </source>
</evidence>
<feature type="transmembrane region" description="Helical" evidence="2">
    <location>
        <begin position="7"/>
        <end position="26"/>
    </location>
</feature>
<dbReference type="Pfam" id="PF20684">
    <property type="entry name" value="Fung_rhodopsin"/>
    <property type="match status" value="1"/>
</dbReference>
<feature type="domain" description="Rhodopsin" evidence="3">
    <location>
        <begin position="2"/>
        <end position="61"/>
    </location>
</feature>
<feature type="compositionally biased region" description="Basic and acidic residues" evidence="1">
    <location>
        <begin position="147"/>
        <end position="162"/>
    </location>
</feature>
<evidence type="ECO:0000259" key="3">
    <source>
        <dbReference type="Pfam" id="PF20684"/>
    </source>
</evidence>
<accession>A0AAD4HY66</accession>
<keyword evidence="5" id="KW-1185">Reference proteome</keyword>
<organism evidence="4 5">
    <name type="scientific">Staphylotrichum longicolle</name>
    <dbReference type="NCBI Taxonomy" id="669026"/>
    <lineage>
        <taxon>Eukaryota</taxon>
        <taxon>Fungi</taxon>
        <taxon>Dikarya</taxon>
        <taxon>Ascomycota</taxon>
        <taxon>Pezizomycotina</taxon>
        <taxon>Sordariomycetes</taxon>
        <taxon>Sordariomycetidae</taxon>
        <taxon>Sordariales</taxon>
        <taxon>Chaetomiaceae</taxon>
        <taxon>Staphylotrichum</taxon>
    </lineage>
</organism>
<evidence type="ECO:0000256" key="2">
    <source>
        <dbReference type="SAM" id="Phobius"/>
    </source>
</evidence>
<dbReference type="InterPro" id="IPR049326">
    <property type="entry name" value="Rhodopsin_dom_fungi"/>
</dbReference>
<dbReference type="Proteomes" id="UP001197093">
    <property type="component" value="Unassembled WGS sequence"/>
</dbReference>
<evidence type="ECO:0000313" key="5">
    <source>
        <dbReference type="Proteomes" id="UP001197093"/>
    </source>
</evidence>
<evidence type="ECO:0000313" key="4">
    <source>
        <dbReference type="EMBL" id="KAG7291799.1"/>
    </source>
</evidence>
<name>A0AAD4HY66_9PEZI</name>
<sequence length="162" mass="18252">MFFTLGALVTVTSVLRLYFIIRVWYVKPEDTHYSLGYTLNTIEVNLAIVTATIPTLWPLARLWFPAMFESMGLNRPYLYPDIEVGGGHGSSIGLADIRGQRVLGGTPTRRNGSALNDEDDFEDYHSMIRRGQVYDKHDEEAPLTDHNPGETEAARSDSELRC</sequence>